<protein>
    <submittedName>
        <fullName evidence="6">Uncharacterized protein</fullName>
    </submittedName>
</protein>
<dbReference type="SUPFAM" id="SSF50978">
    <property type="entry name" value="WD40 repeat-like"/>
    <property type="match status" value="1"/>
</dbReference>
<dbReference type="PRINTS" id="PR00320">
    <property type="entry name" value="GPROTEINBRPT"/>
</dbReference>
<dbReference type="FunFam" id="2.130.10.10:FF:000109">
    <property type="entry name" value="WD repeat domain 36"/>
    <property type="match status" value="1"/>
</dbReference>
<feature type="domain" description="WDR36/Utp21 N-terminal" evidence="5">
    <location>
        <begin position="35"/>
        <end position="299"/>
    </location>
</feature>
<keyword evidence="1 3" id="KW-0853">WD repeat</keyword>
<dbReference type="InterPro" id="IPR001680">
    <property type="entry name" value="WD40_rpt"/>
</dbReference>
<dbReference type="SUPFAM" id="SSF101908">
    <property type="entry name" value="Putative isomerase YbhE"/>
    <property type="match status" value="1"/>
</dbReference>
<evidence type="ECO:0000259" key="4">
    <source>
        <dbReference type="Pfam" id="PF04192"/>
    </source>
</evidence>
<dbReference type="Gene3D" id="2.130.10.10">
    <property type="entry name" value="YVTN repeat-like/Quinoprotein amine dehydrogenase"/>
    <property type="match status" value="3"/>
</dbReference>
<dbReference type="InterPro" id="IPR020472">
    <property type="entry name" value="WD40_PAC1"/>
</dbReference>
<accession>A0A1B0CG22</accession>
<dbReference type="GO" id="GO:0006364">
    <property type="term" value="P:rRNA processing"/>
    <property type="evidence" value="ECO:0007669"/>
    <property type="project" value="InterPro"/>
</dbReference>
<dbReference type="PROSITE" id="PS50294">
    <property type="entry name" value="WD_REPEATS_REGION"/>
    <property type="match status" value="5"/>
</dbReference>
<dbReference type="GO" id="GO:0034388">
    <property type="term" value="C:Pwp2p-containing subcomplex of 90S preribosome"/>
    <property type="evidence" value="ECO:0007669"/>
    <property type="project" value="TreeGrafter"/>
</dbReference>
<proteinExistence type="predicted"/>
<dbReference type="InterPro" id="IPR015943">
    <property type="entry name" value="WD40/YVTN_repeat-like_dom_sf"/>
</dbReference>
<feature type="repeat" description="WD" evidence="3">
    <location>
        <begin position="982"/>
        <end position="1023"/>
    </location>
</feature>
<evidence type="ECO:0000313" key="7">
    <source>
        <dbReference type="Proteomes" id="UP000092461"/>
    </source>
</evidence>
<dbReference type="PANTHER" id="PTHR22840">
    <property type="entry name" value="WD REPEAT-CONTAINING PROTEIN 36"/>
    <property type="match status" value="1"/>
</dbReference>
<dbReference type="InterPro" id="IPR059157">
    <property type="entry name" value="WDR36-Utp21_N"/>
</dbReference>
<reference evidence="6" key="1">
    <citation type="submission" date="2020-05" db="UniProtKB">
        <authorList>
            <consortium name="EnsemblMetazoa"/>
        </authorList>
    </citation>
    <scope>IDENTIFICATION</scope>
    <source>
        <strain evidence="6">Jacobina</strain>
    </source>
</reference>
<dbReference type="Pfam" id="PF25171">
    <property type="entry name" value="Beta-prop_WDR36-Utp21_1st"/>
    <property type="match status" value="1"/>
</dbReference>
<feature type="repeat" description="WD" evidence="3">
    <location>
        <begin position="1067"/>
        <end position="1108"/>
    </location>
</feature>
<organism evidence="6 7">
    <name type="scientific">Lutzomyia longipalpis</name>
    <name type="common">Sand fly</name>
    <dbReference type="NCBI Taxonomy" id="7200"/>
    <lineage>
        <taxon>Eukaryota</taxon>
        <taxon>Metazoa</taxon>
        <taxon>Ecdysozoa</taxon>
        <taxon>Arthropoda</taxon>
        <taxon>Hexapoda</taxon>
        <taxon>Insecta</taxon>
        <taxon>Pterygota</taxon>
        <taxon>Neoptera</taxon>
        <taxon>Endopterygota</taxon>
        <taxon>Diptera</taxon>
        <taxon>Nematocera</taxon>
        <taxon>Psychodoidea</taxon>
        <taxon>Psychodidae</taxon>
        <taxon>Lutzomyia</taxon>
        <taxon>Lutzomyia</taxon>
    </lineage>
</organism>
<evidence type="ECO:0000256" key="3">
    <source>
        <dbReference type="PROSITE-ProRule" id="PRU00221"/>
    </source>
</evidence>
<dbReference type="Pfam" id="PF04192">
    <property type="entry name" value="Utp21"/>
    <property type="match status" value="1"/>
</dbReference>
<feature type="domain" description="WDR36/Utp21 C-terminal" evidence="4">
    <location>
        <begin position="1200"/>
        <end position="1335"/>
    </location>
</feature>
<feature type="repeat" description="WD" evidence="3">
    <location>
        <begin position="265"/>
        <end position="296"/>
    </location>
</feature>
<dbReference type="GO" id="GO:0032040">
    <property type="term" value="C:small-subunit processome"/>
    <property type="evidence" value="ECO:0007669"/>
    <property type="project" value="InterPro"/>
</dbReference>
<dbReference type="VEuPathDB" id="VectorBase:LLONM1_008163"/>
<evidence type="ECO:0000256" key="1">
    <source>
        <dbReference type="ARBA" id="ARBA00022574"/>
    </source>
</evidence>
<evidence type="ECO:0000313" key="6">
    <source>
        <dbReference type="EnsemblMetazoa" id="LLOJ003323-PA"/>
    </source>
</evidence>
<dbReference type="Proteomes" id="UP000092461">
    <property type="component" value="Unassembled WGS sequence"/>
</dbReference>
<evidence type="ECO:0000256" key="2">
    <source>
        <dbReference type="ARBA" id="ARBA00022737"/>
    </source>
</evidence>
<dbReference type="SUPFAM" id="SSF50998">
    <property type="entry name" value="Quinoprotein alcohol dehydrogenase-like"/>
    <property type="match status" value="1"/>
</dbReference>
<feature type="repeat" description="WD" evidence="3">
    <location>
        <begin position="560"/>
        <end position="601"/>
    </location>
</feature>
<dbReference type="InterPro" id="IPR036322">
    <property type="entry name" value="WD40_repeat_dom_sf"/>
</dbReference>
<dbReference type="Pfam" id="PF25168">
    <property type="entry name" value="Beta-prop_WDR36-Utp21_2nd"/>
    <property type="match status" value="2"/>
</dbReference>
<dbReference type="PROSITE" id="PS00678">
    <property type="entry name" value="WD_REPEATS_1"/>
    <property type="match status" value="4"/>
</dbReference>
<dbReference type="EMBL" id="AJWK01010657">
    <property type="status" value="NOT_ANNOTATED_CDS"/>
    <property type="molecule type" value="Genomic_DNA"/>
</dbReference>
<dbReference type="PROSITE" id="PS50082">
    <property type="entry name" value="WD_REPEATS_2"/>
    <property type="match status" value="5"/>
</dbReference>
<dbReference type="PANTHER" id="PTHR22840:SF12">
    <property type="entry name" value="WD REPEAT-CONTAINING PROTEIN 36"/>
    <property type="match status" value="1"/>
</dbReference>
<evidence type="ECO:0000259" key="5">
    <source>
        <dbReference type="Pfam" id="PF25171"/>
    </source>
</evidence>
<feature type="repeat" description="WD" evidence="3">
    <location>
        <begin position="475"/>
        <end position="516"/>
    </location>
</feature>
<keyword evidence="7" id="KW-1185">Reference proteome</keyword>
<sequence>MSGSVVFRRNRALGYVANHIPATVKYMKGRKINIIVTCIGRSLHAYECKHFRLISVGRIHPEDITCISSDNRYVYSASAGKIFAWRAGNQLFHTYTGHGGNVHLLLPFGQHLVAVDEANVVRVWDIEGESVYLEIPFAAEPFRITAVTHPATYINKILFGSEQGLLQLWNIKSGKLIHTFQSLQSRVVVLEQAPAVDVVAVGLQNGDIKLLNLKFDEILMEFRQDWGPVTGISFRTDGHPIMITSSTNGEVVSWDLEKKKIANQLTAHTQSVVTLKCLPSEPLFVSTSPDNSLKMWIFDMPDGGARLLRFREGHAAPPLCVRFHGATGGNILSAGEDSSLRVFNTITEKINRSLGRASYNRKAVKKNRKYEDVHLMAPIVQFTSEVTREKEWDSIAAIHSGLDLVTTWSYHSCKMGELKLRPKALDEQHRQRLLQVEATCICLTNCGNFVVVGYSSGDVQRFNVQSGLHRATYGAPAHETAVRGVAVDALNQYVISGGSDGSVKFWNFKTNLNTSIGRIRMEDGLTMFRAHRESGMICIPLENFILNILDCETKVVVRKFSGHRGPITDCCFSPDSRWLISASLDGTIKVWDIPSAYLIDHFKLEVACVSLTMSPTGDFLATAHIDHLGIFLWTNKTLFDHVSLRALNPTSEAPPVDLPAATEGADVAQLDEEFARALDLGEEITITYETPHQLDSSLITMSTATSNRWQNIFHLDLLKKRAKPRAPVQTEKNAPFFLPTIPGLEFKFDLSAAAYPSEGSKVIIPKDFSNFTTFGKILNDTAGGSFQPAIEHIVKLGPSMVNFEIKSLSPDAAGSIELMHSFLAMLHEMLESNVNFELAQSFLAVFLREHADTVTQSEPLRTMLDSLMEAQERGWRKIEQKLLYGLGVFTSEVTREKEWDSIAAIHSGLDLVTTWSYHSCKMGELKLRPKALDERHRQRLLQVEATCICLTNCGNFVVVGYSSGDVQRFNVQSGLHRATYGAPAHETAVRGVAVDALNQYVISGGSDGSVKFWNFKTNLNTSIGRIRMEDGLTMFRAHRESGMICIPLENFILNILDCETKVVVRKFSGHRGPITDCCFSPDSRWLISASLDGTIKVWDIPSAYLIDHFKLEVACVSLTMSPTGDFLATAHIDHLGIFLWTNKTLFDHVSLRALNPTSEAPPVDLPAATEGADVAQLDEEFARALDLGEEITITYETPHQLDSSLITMSTATSNRWQNIFHLDLLKKRAKPRAPVQTEKNAPFFLPTIPGLEFKFDLSAAANPSEGSKVIIPKDFSNFTTFGKILNDTAGGSFQPAIEHIVKLGPSMVNFEIKSLSPDAAGSIELMHSFLAMLHECWSR</sequence>
<dbReference type="EnsemblMetazoa" id="LLOJ003323-RA">
    <property type="protein sequence ID" value="LLOJ003323-PA"/>
    <property type="gene ID" value="LLOJ003323"/>
</dbReference>
<keyword evidence="2" id="KW-0677">Repeat</keyword>
<dbReference type="InterPro" id="IPR011047">
    <property type="entry name" value="Quinoprotein_ADH-like_sf"/>
</dbReference>
<dbReference type="VEuPathDB" id="VectorBase:LLOJ003323"/>
<dbReference type="SMART" id="SM00320">
    <property type="entry name" value="WD40"/>
    <property type="match status" value="14"/>
</dbReference>
<dbReference type="InterPro" id="IPR007319">
    <property type="entry name" value="WDR36/Utp21_C"/>
</dbReference>
<name>A0A1B0CG22_LUTLO</name>
<dbReference type="EMBL" id="AJWK01010656">
    <property type="status" value="NOT_ANNOTATED_CDS"/>
    <property type="molecule type" value="Genomic_DNA"/>
</dbReference>
<dbReference type="InterPro" id="IPR019775">
    <property type="entry name" value="WD40_repeat_CS"/>
</dbReference>